<organism evidence="1 2">
    <name type="scientific">Melastoma candidum</name>
    <dbReference type="NCBI Taxonomy" id="119954"/>
    <lineage>
        <taxon>Eukaryota</taxon>
        <taxon>Viridiplantae</taxon>
        <taxon>Streptophyta</taxon>
        <taxon>Embryophyta</taxon>
        <taxon>Tracheophyta</taxon>
        <taxon>Spermatophyta</taxon>
        <taxon>Magnoliopsida</taxon>
        <taxon>eudicotyledons</taxon>
        <taxon>Gunneridae</taxon>
        <taxon>Pentapetalae</taxon>
        <taxon>rosids</taxon>
        <taxon>malvids</taxon>
        <taxon>Myrtales</taxon>
        <taxon>Melastomataceae</taxon>
        <taxon>Melastomatoideae</taxon>
        <taxon>Melastomateae</taxon>
        <taxon>Melastoma</taxon>
    </lineage>
</organism>
<name>A0ACB9S705_9MYRT</name>
<proteinExistence type="predicted"/>
<comment type="caution">
    <text evidence="1">The sequence shown here is derived from an EMBL/GenBank/DDBJ whole genome shotgun (WGS) entry which is preliminary data.</text>
</comment>
<gene>
    <name evidence="1" type="ORF">MLD38_004369</name>
</gene>
<reference evidence="2" key="1">
    <citation type="journal article" date="2023" name="Front. Plant Sci.">
        <title>Chromosomal-level genome assembly of Melastoma candidum provides insights into trichome evolution.</title>
        <authorList>
            <person name="Zhong Y."/>
            <person name="Wu W."/>
            <person name="Sun C."/>
            <person name="Zou P."/>
            <person name="Liu Y."/>
            <person name="Dai S."/>
            <person name="Zhou R."/>
        </authorList>
    </citation>
    <scope>NUCLEOTIDE SEQUENCE [LARGE SCALE GENOMIC DNA]</scope>
</reference>
<sequence>MKEKKGKGVAPALGDGFDAFSVPEIPCLAHPRASNIGVCAYCLKDRLLTLVCSECGEQRLSSCSCSDDHSSNRNSCTYDAGSVGRISFLLENEKQEMTSIGSGLTRSLLAADKSEDVVILRRSSSSCVESRRSGIWRIRNLFRRKKRAGKCPGEDPGQSTLCSKSEMWVLNGMPVPRSRSLCHFRGNDNWNPSGGWNSSMNGNPGATDLDRKSCYSEAEMRRSGFSDTEMRKSCFSEADARKSAGIEGAFETGNPDGTRLNRRVFSLKESDYFGCTDEGNFIDLRFFSASESKLDESSTKAAGNSSRLAKGLVGEGSELRSGSCRVTARDKRYWMKKREEGSNRTFMGWRWAFRHHQSKPQSRQPLQSPVAMSEYGKKR</sequence>
<accession>A0ACB9S705</accession>
<protein>
    <submittedName>
        <fullName evidence="1">Uncharacterized protein</fullName>
    </submittedName>
</protein>
<evidence type="ECO:0000313" key="2">
    <source>
        <dbReference type="Proteomes" id="UP001057402"/>
    </source>
</evidence>
<evidence type="ECO:0000313" key="1">
    <source>
        <dbReference type="EMBL" id="KAI4386438.1"/>
    </source>
</evidence>
<dbReference type="EMBL" id="CM042881">
    <property type="protein sequence ID" value="KAI4386438.1"/>
    <property type="molecule type" value="Genomic_DNA"/>
</dbReference>
<dbReference type="Proteomes" id="UP001057402">
    <property type="component" value="Chromosome 2"/>
</dbReference>
<keyword evidence="2" id="KW-1185">Reference proteome</keyword>